<evidence type="ECO:0008006" key="11">
    <source>
        <dbReference type="Google" id="ProtNLM"/>
    </source>
</evidence>
<evidence type="ECO:0000256" key="4">
    <source>
        <dbReference type="ARBA" id="ARBA00022475"/>
    </source>
</evidence>
<feature type="transmembrane region" description="Helical" evidence="8">
    <location>
        <begin position="78"/>
        <end position="96"/>
    </location>
</feature>
<evidence type="ECO:0000256" key="7">
    <source>
        <dbReference type="ARBA" id="ARBA00023136"/>
    </source>
</evidence>
<evidence type="ECO:0000256" key="8">
    <source>
        <dbReference type="SAM" id="Phobius"/>
    </source>
</evidence>
<comment type="similarity">
    <text evidence="2">Belongs to the autoinducer-2 exporter (AI-2E) (TC 2.A.86) family.</text>
</comment>
<keyword evidence="7 8" id="KW-0472">Membrane</keyword>
<feature type="transmembrane region" description="Helical" evidence="8">
    <location>
        <begin position="46"/>
        <end position="66"/>
    </location>
</feature>
<comment type="caution">
    <text evidence="9">The sequence shown here is derived from an EMBL/GenBank/DDBJ whole genome shotgun (WGS) entry which is preliminary data.</text>
</comment>
<name>A0A1G2NGW8_9BACT</name>
<evidence type="ECO:0000256" key="5">
    <source>
        <dbReference type="ARBA" id="ARBA00022692"/>
    </source>
</evidence>
<dbReference type="PANTHER" id="PTHR21716">
    <property type="entry name" value="TRANSMEMBRANE PROTEIN"/>
    <property type="match status" value="1"/>
</dbReference>
<evidence type="ECO:0000256" key="3">
    <source>
        <dbReference type="ARBA" id="ARBA00022448"/>
    </source>
</evidence>
<gene>
    <name evidence="9" type="ORF">A2938_03525</name>
</gene>
<organism evidence="9 10">
    <name type="scientific">Candidatus Taylorbacteria bacterium RIFCSPLOWO2_01_FULL_48_100</name>
    <dbReference type="NCBI Taxonomy" id="1802322"/>
    <lineage>
        <taxon>Bacteria</taxon>
        <taxon>Candidatus Tayloriibacteriota</taxon>
    </lineage>
</organism>
<keyword evidence="6 8" id="KW-1133">Transmembrane helix</keyword>
<evidence type="ECO:0000256" key="1">
    <source>
        <dbReference type="ARBA" id="ARBA00004651"/>
    </source>
</evidence>
<keyword evidence="4" id="KW-1003">Cell membrane</keyword>
<dbReference type="InterPro" id="IPR002549">
    <property type="entry name" value="AI-2E-like"/>
</dbReference>
<comment type="subcellular location">
    <subcellularLocation>
        <location evidence="1">Cell membrane</location>
        <topology evidence="1">Multi-pass membrane protein</topology>
    </subcellularLocation>
</comment>
<feature type="transmembrane region" description="Helical" evidence="8">
    <location>
        <begin position="169"/>
        <end position="191"/>
    </location>
</feature>
<dbReference type="GO" id="GO:0005886">
    <property type="term" value="C:plasma membrane"/>
    <property type="evidence" value="ECO:0007669"/>
    <property type="project" value="UniProtKB-SubCell"/>
</dbReference>
<feature type="transmembrane region" description="Helical" evidence="8">
    <location>
        <begin position="231"/>
        <end position="262"/>
    </location>
</feature>
<dbReference type="AlphaFoldDB" id="A0A1G2NGW8"/>
<keyword evidence="5 8" id="KW-0812">Transmembrane</keyword>
<dbReference type="Proteomes" id="UP000177797">
    <property type="component" value="Unassembled WGS sequence"/>
</dbReference>
<evidence type="ECO:0000256" key="2">
    <source>
        <dbReference type="ARBA" id="ARBA00009773"/>
    </source>
</evidence>
<sequence length="374" mass="39790">MLLAFPISNGMQPNTPTQFSVSAGTVAKAILVGLLAWGLFHLRDVLLVVLTAVVLASAIEPFARALGKWHIARLPSVILIYLVFALVAVSIFYFFIPTLVSDVVGLFSNVPMLIDTVSGWSPFGALSAGAVLGVEGDSVASTGSFAFGDMLQAFRIVAENVSEGFLPTLSVFFGGAVSFVLIIVLSFYLAVQDDGIAKFLRIVTPIKHETYVIGLWRRAQEKIGLWMQGQLLLAALVGLLVYLGLTVLGVENALALAFLAALMETIPLFGPIIAAIPAVFAAYLSGGFSTGLMVVGLYIIIQQFENHLFYPLVVKKIIGVPPILVILSLIIGAKLAGFLGLLLSVPVATTVMEYLNDLQRSKITPPSSPVSANV</sequence>
<dbReference type="PANTHER" id="PTHR21716:SF53">
    <property type="entry name" value="PERMEASE PERM-RELATED"/>
    <property type="match status" value="1"/>
</dbReference>
<accession>A0A1G2NGW8</accession>
<keyword evidence="3" id="KW-0813">Transport</keyword>
<proteinExistence type="inferred from homology"/>
<evidence type="ECO:0000313" key="9">
    <source>
        <dbReference type="EMBL" id="OHA34592.1"/>
    </source>
</evidence>
<dbReference type="GO" id="GO:0055085">
    <property type="term" value="P:transmembrane transport"/>
    <property type="evidence" value="ECO:0007669"/>
    <property type="project" value="TreeGrafter"/>
</dbReference>
<protein>
    <recommendedName>
        <fullName evidence="11">AI-2E family transporter</fullName>
    </recommendedName>
</protein>
<dbReference type="Pfam" id="PF01594">
    <property type="entry name" value="AI-2E_transport"/>
    <property type="match status" value="1"/>
</dbReference>
<evidence type="ECO:0000256" key="6">
    <source>
        <dbReference type="ARBA" id="ARBA00022989"/>
    </source>
</evidence>
<dbReference type="EMBL" id="MHSA01000011">
    <property type="protein sequence ID" value="OHA34592.1"/>
    <property type="molecule type" value="Genomic_DNA"/>
</dbReference>
<feature type="transmembrane region" description="Helical" evidence="8">
    <location>
        <begin position="268"/>
        <end position="301"/>
    </location>
</feature>
<reference evidence="9 10" key="1">
    <citation type="journal article" date="2016" name="Nat. Commun.">
        <title>Thousands of microbial genomes shed light on interconnected biogeochemical processes in an aquifer system.</title>
        <authorList>
            <person name="Anantharaman K."/>
            <person name="Brown C.T."/>
            <person name="Hug L.A."/>
            <person name="Sharon I."/>
            <person name="Castelle C.J."/>
            <person name="Probst A.J."/>
            <person name="Thomas B.C."/>
            <person name="Singh A."/>
            <person name="Wilkins M.J."/>
            <person name="Karaoz U."/>
            <person name="Brodie E.L."/>
            <person name="Williams K.H."/>
            <person name="Hubbard S.S."/>
            <person name="Banfield J.F."/>
        </authorList>
    </citation>
    <scope>NUCLEOTIDE SEQUENCE [LARGE SCALE GENOMIC DNA]</scope>
</reference>
<evidence type="ECO:0000313" key="10">
    <source>
        <dbReference type="Proteomes" id="UP000177797"/>
    </source>
</evidence>
<feature type="transmembrane region" description="Helical" evidence="8">
    <location>
        <begin position="21"/>
        <end position="40"/>
    </location>
</feature>